<gene>
    <name evidence="2" type="ORF">CDAR_308631</name>
</gene>
<evidence type="ECO:0000256" key="1">
    <source>
        <dbReference type="SAM" id="Phobius"/>
    </source>
</evidence>
<feature type="transmembrane region" description="Helical" evidence="1">
    <location>
        <begin position="23"/>
        <end position="42"/>
    </location>
</feature>
<name>A0AAV4NUK9_9ARAC</name>
<organism evidence="2 3">
    <name type="scientific">Caerostris darwini</name>
    <dbReference type="NCBI Taxonomy" id="1538125"/>
    <lineage>
        <taxon>Eukaryota</taxon>
        <taxon>Metazoa</taxon>
        <taxon>Ecdysozoa</taxon>
        <taxon>Arthropoda</taxon>
        <taxon>Chelicerata</taxon>
        <taxon>Arachnida</taxon>
        <taxon>Araneae</taxon>
        <taxon>Araneomorphae</taxon>
        <taxon>Entelegynae</taxon>
        <taxon>Araneoidea</taxon>
        <taxon>Araneidae</taxon>
        <taxon>Caerostris</taxon>
    </lineage>
</organism>
<proteinExistence type="predicted"/>
<dbReference type="AlphaFoldDB" id="A0AAV4NUK9"/>
<keyword evidence="1" id="KW-1133">Transmembrane helix</keyword>
<protein>
    <submittedName>
        <fullName evidence="2">Uncharacterized protein</fullName>
    </submittedName>
</protein>
<keyword evidence="1" id="KW-0472">Membrane</keyword>
<dbReference type="Proteomes" id="UP001054837">
    <property type="component" value="Unassembled WGS sequence"/>
</dbReference>
<sequence length="103" mass="12149">MGEFRHFLLLVWKNFKIKFCHPLMTFVELFIPCVCISLLFNFHMSSREESVSETVYLPYDINNVPPRSWSYGEDTHLFYTPKSEFLNKVMGDVAKMLNLNFTG</sequence>
<keyword evidence="3" id="KW-1185">Reference proteome</keyword>
<comment type="caution">
    <text evidence="2">The sequence shown here is derived from an EMBL/GenBank/DDBJ whole genome shotgun (WGS) entry which is preliminary data.</text>
</comment>
<evidence type="ECO:0000313" key="2">
    <source>
        <dbReference type="EMBL" id="GIX88547.1"/>
    </source>
</evidence>
<accession>A0AAV4NUK9</accession>
<evidence type="ECO:0000313" key="3">
    <source>
        <dbReference type="Proteomes" id="UP001054837"/>
    </source>
</evidence>
<reference evidence="2 3" key="1">
    <citation type="submission" date="2021-06" db="EMBL/GenBank/DDBJ databases">
        <title>Caerostris darwini draft genome.</title>
        <authorList>
            <person name="Kono N."/>
            <person name="Arakawa K."/>
        </authorList>
    </citation>
    <scope>NUCLEOTIDE SEQUENCE [LARGE SCALE GENOMIC DNA]</scope>
</reference>
<keyword evidence="1" id="KW-0812">Transmembrane</keyword>
<dbReference type="EMBL" id="BPLQ01002086">
    <property type="protein sequence ID" value="GIX88547.1"/>
    <property type="molecule type" value="Genomic_DNA"/>
</dbReference>